<comment type="similarity">
    <text evidence="1">Belongs to the cytochrome P450 family.</text>
</comment>
<protein>
    <submittedName>
        <fullName evidence="8">Hydroxycholest-4-en-3-one 12-alpha-hydroxylase</fullName>
    </submittedName>
</protein>
<feature type="compositionally biased region" description="Basic and acidic residues" evidence="6">
    <location>
        <begin position="35"/>
        <end position="49"/>
    </location>
</feature>
<proteinExistence type="inferred from homology"/>
<evidence type="ECO:0000256" key="6">
    <source>
        <dbReference type="SAM" id="MobiDB-lite"/>
    </source>
</evidence>
<dbReference type="OrthoDB" id="1470350at2759"/>
<accession>A0A9N8HYD7</accession>
<keyword evidence="7" id="KW-0732">Signal</keyword>
<feature type="chain" id="PRO_5040171015" evidence="7">
    <location>
        <begin position="17"/>
        <end position="295"/>
    </location>
</feature>
<dbReference type="SUPFAM" id="SSF48264">
    <property type="entry name" value="Cytochrome P450"/>
    <property type="match status" value="1"/>
</dbReference>
<keyword evidence="3 5" id="KW-0479">Metal-binding</keyword>
<feature type="region of interest" description="Disordered" evidence="6">
    <location>
        <begin position="19"/>
        <end position="96"/>
    </location>
</feature>
<evidence type="ECO:0000313" key="8">
    <source>
        <dbReference type="EMBL" id="CAB9527323.1"/>
    </source>
</evidence>
<evidence type="ECO:0000256" key="4">
    <source>
        <dbReference type="ARBA" id="ARBA00023004"/>
    </source>
</evidence>
<evidence type="ECO:0000256" key="7">
    <source>
        <dbReference type="SAM" id="SignalP"/>
    </source>
</evidence>
<dbReference type="PRINTS" id="PR00465">
    <property type="entry name" value="EP450IV"/>
</dbReference>
<evidence type="ECO:0000256" key="1">
    <source>
        <dbReference type="ARBA" id="ARBA00010617"/>
    </source>
</evidence>
<dbReference type="InterPro" id="IPR001128">
    <property type="entry name" value="Cyt_P450"/>
</dbReference>
<evidence type="ECO:0000256" key="2">
    <source>
        <dbReference type="ARBA" id="ARBA00022617"/>
    </source>
</evidence>
<evidence type="ECO:0000256" key="3">
    <source>
        <dbReference type="ARBA" id="ARBA00022723"/>
    </source>
</evidence>
<reference evidence="8" key="1">
    <citation type="submission" date="2020-06" db="EMBL/GenBank/DDBJ databases">
        <authorList>
            <consortium name="Plant Systems Biology data submission"/>
        </authorList>
    </citation>
    <scope>NUCLEOTIDE SEQUENCE</scope>
    <source>
        <strain evidence="8">D6</strain>
    </source>
</reference>
<comment type="caution">
    <text evidence="8">The sequence shown here is derived from an EMBL/GenBank/DDBJ whole genome shotgun (WGS) entry which is preliminary data.</text>
</comment>
<dbReference type="InterPro" id="IPR036396">
    <property type="entry name" value="Cyt_P450_sf"/>
</dbReference>
<dbReference type="GO" id="GO:0004497">
    <property type="term" value="F:monooxygenase activity"/>
    <property type="evidence" value="ECO:0007669"/>
    <property type="project" value="InterPro"/>
</dbReference>
<feature type="compositionally biased region" description="Acidic residues" evidence="6">
    <location>
        <begin position="67"/>
        <end position="94"/>
    </location>
</feature>
<dbReference type="Proteomes" id="UP001153069">
    <property type="component" value="Unassembled WGS sequence"/>
</dbReference>
<dbReference type="Gene3D" id="1.10.630.10">
    <property type="entry name" value="Cytochrome P450"/>
    <property type="match status" value="1"/>
</dbReference>
<sequence length="295" mass="32873">MILALLWVVDFAASGATDFSSTGFKLASDEDGGDSETKGKTDAPKERSAGPEGASSGPGDGLHKVEEEEEEEGDEDDEEEGMDSDIELDEEEDCPGSVEEVLAELHTVLGEEQGWSPSSPDAPEINYSVVSKLHHLKSYITDVLRLYSSAWLLRGVMKDQTVTLETGERIILSKGENIVCVNPHVNEEVFAEPHLAKTTRFLPNTRIKDAQGRDVKLPTMMFGHGIYRCPGEQFAYLELVTTVAFMWTCYDFELANPWIKDEPQPNLSRVGFGVMPLDHKFLNHESVQVRFRSRY</sequence>
<dbReference type="GO" id="GO:0016705">
    <property type="term" value="F:oxidoreductase activity, acting on paired donors, with incorporation or reduction of molecular oxygen"/>
    <property type="evidence" value="ECO:0007669"/>
    <property type="project" value="InterPro"/>
</dbReference>
<evidence type="ECO:0000313" key="9">
    <source>
        <dbReference type="Proteomes" id="UP001153069"/>
    </source>
</evidence>
<dbReference type="Pfam" id="PF00067">
    <property type="entry name" value="p450"/>
    <property type="match status" value="1"/>
</dbReference>
<comment type="cofactor">
    <cofactor evidence="5">
        <name>heme</name>
        <dbReference type="ChEBI" id="CHEBI:30413"/>
    </cofactor>
</comment>
<dbReference type="AlphaFoldDB" id="A0A9N8HYD7"/>
<keyword evidence="9" id="KW-1185">Reference proteome</keyword>
<dbReference type="GO" id="GO:0020037">
    <property type="term" value="F:heme binding"/>
    <property type="evidence" value="ECO:0007669"/>
    <property type="project" value="InterPro"/>
</dbReference>
<dbReference type="GO" id="GO:0005506">
    <property type="term" value="F:iron ion binding"/>
    <property type="evidence" value="ECO:0007669"/>
    <property type="project" value="InterPro"/>
</dbReference>
<dbReference type="InterPro" id="IPR050529">
    <property type="entry name" value="CYP450_sterol_14alpha_dmase"/>
</dbReference>
<organism evidence="8 9">
    <name type="scientific">Seminavis robusta</name>
    <dbReference type="NCBI Taxonomy" id="568900"/>
    <lineage>
        <taxon>Eukaryota</taxon>
        <taxon>Sar</taxon>
        <taxon>Stramenopiles</taxon>
        <taxon>Ochrophyta</taxon>
        <taxon>Bacillariophyta</taxon>
        <taxon>Bacillariophyceae</taxon>
        <taxon>Bacillariophycidae</taxon>
        <taxon>Naviculales</taxon>
        <taxon>Naviculaceae</taxon>
        <taxon>Seminavis</taxon>
    </lineage>
</organism>
<keyword evidence="4 5" id="KW-0408">Iron</keyword>
<evidence type="ECO:0000256" key="5">
    <source>
        <dbReference type="PIRSR" id="PIRSR602403-1"/>
    </source>
</evidence>
<gene>
    <name evidence="8" type="ORF">SEMRO_1977_G308930.1</name>
</gene>
<dbReference type="PANTHER" id="PTHR24304:SF2">
    <property type="entry name" value="24-HYDROXYCHOLESTEROL 7-ALPHA-HYDROXYLASE"/>
    <property type="match status" value="1"/>
</dbReference>
<keyword evidence="2 5" id="KW-0349">Heme</keyword>
<feature type="binding site" description="axial binding residue" evidence="5">
    <location>
        <position position="229"/>
    </location>
    <ligand>
        <name>heme</name>
        <dbReference type="ChEBI" id="CHEBI:30413"/>
    </ligand>
    <ligandPart>
        <name>Fe</name>
        <dbReference type="ChEBI" id="CHEBI:18248"/>
    </ligandPart>
</feature>
<dbReference type="EMBL" id="CAICTM010001975">
    <property type="protein sequence ID" value="CAB9527323.1"/>
    <property type="molecule type" value="Genomic_DNA"/>
</dbReference>
<feature type="signal peptide" evidence="7">
    <location>
        <begin position="1"/>
        <end position="16"/>
    </location>
</feature>
<name>A0A9N8HYD7_9STRA</name>
<dbReference type="PANTHER" id="PTHR24304">
    <property type="entry name" value="CYTOCHROME P450 FAMILY 7"/>
    <property type="match status" value="1"/>
</dbReference>
<dbReference type="InterPro" id="IPR002403">
    <property type="entry name" value="Cyt_P450_E_grp-IV"/>
</dbReference>